<dbReference type="InterPro" id="IPR024163">
    <property type="entry name" value="Aerotolerance_reg_N"/>
</dbReference>
<evidence type="ECO:0000256" key="2">
    <source>
        <dbReference type="ARBA" id="ARBA00022692"/>
    </source>
</evidence>
<dbReference type="SUPFAM" id="SSF53300">
    <property type="entry name" value="vWA-like"/>
    <property type="match status" value="1"/>
</dbReference>
<comment type="caution">
    <text evidence="7">The sequence shown here is derived from an EMBL/GenBank/DDBJ whole genome shotgun (WGS) entry which is preliminary data.</text>
</comment>
<dbReference type="InterPro" id="IPR036465">
    <property type="entry name" value="vWFA_dom_sf"/>
</dbReference>
<organism evidence="7 8">
    <name type="scientific">Plebeiibacterium sediminum</name>
    <dbReference type="NCBI Taxonomy" id="2992112"/>
    <lineage>
        <taxon>Bacteria</taxon>
        <taxon>Pseudomonadati</taxon>
        <taxon>Bacteroidota</taxon>
        <taxon>Bacteroidia</taxon>
        <taxon>Marinilabiliales</taxon>
        <taxon>Marinilabiliaceae</taxon>
        <taxon>Plebeiibacterium</taxon>
    </lineage>
</organism>
<dbReference type="PANTHER" id="PTHR22550:SF5">
    <property type="entry name" value="LEUCINE ZIPPER PROTEIN 4"/>
    <property type="match status" value="1"/>
</dbReference>
<protein>
    <submittedName>
        <fullName evidence="7">VWA domain-containing protein</fullName>
    </submittedName>
</protein>
<feature type="transmembrane region" description="Helical" evidence="5">
    <location>
        <begin position="7"/>
        <end position="27"/>
    </location>
</feature>
<keyword evidence="8" id="KW-1185">Reference proteome</keyword>
<feature type="transmembrane region" description="Helical" evidence="5">
    <location>
        <begin position="304"/>
        <end position="321"/>
    </location>
</feature>
<keyword evidence="2 5" id="KW-0812">Transmembrane</keyword>
<feature type="transmembrane region" description="Helical" evidence="5">
    <location>
        <begin position="54"/>
        <end position="75"/>
    </location>
</feature>
<dbReference type="InterPro" id="IPR002035">
    <property type="entry name" value="VWF_A"/>
</dbReference>
<evidence type="ECO:0000256" key="5">
    <source>
        <dbReference type="SAM" id="Phobius"/>
    </source>
</evidence>
<dbReference type="InterPro" id="IPR050768">
    <property type="entry name" value="UPF0353/GerABKA_families"/>
</dbReference>
<sequence>MSSITFLHPNFFYLLLGLIPMIGWYIWKQKSAQASLQISSLKGFENAPVSWKVYFRHVPFALRSIAIIFLIIVLARPQSSNSSRDVVTEGIDIVMTLDISSSMEALDFKPNRLEAAKDVATEFMSARPNDKIGLVIFAGESFTQCPLTTDKAVLVNLTHDIKTRMVEDGTAIGLGLATAVNRIKDSDAKSKVIILLTDGVNNRGEVAPLTAAEIAKTFGIRVYTIGVGSEGKAQIPVQTPYGTRYVEEEVKIDEPMMKEIAETTGGQYFRATNKTSLKKIYEEIDQMEKTKIEVKEYTKRSEEYLIFAILAALFILMEVFIKSTILRNLP</sequence>
<dbReference type="CDD" id="cd01467">
    <property type="entry name" value="vWA_BatA_type"/>
    <property type="match status" value="1"/>
</dbReference>
<dbReference type="Pfam" id="PF00092">
    <property type="entry name" value="VWA"/>
    <property type="match status" value="1"/>
</dbReference>
<evidence type="ECO:0000256" key="4">
    <source>
        <dbReference type="ARBA" id="ARBA00023136"/>
    </source>
</evidence>
<dbReference type="InterPro" id="IPR033881">
    <property type="entry name" value="vWA_BatA_type"/>
</dbReference>
<dbReference type="EMBL" id="JAPDPJ010000023">
    <property type="protein sequence ID" value="MCW3787045.1"/>
    <property type="molecule type" value="Genomic_DNA"/>
</dbReference>
<keyword evidence="4 5" id="KW-0472">Membrane</keyword>
<dbReference type="Pfam" id="PF07584">
    <property type="entry name" value="BatA"/>
    <property type="match status" value="1"/>
</dbReference>
<accession>A0AAE3M5J3</accession>
<dbReference type="RefSeq" id="WP_301190610.1">
    <property type="nucleotide sequence ID" value="NZ_JAPDPJ010000023.1"/>
</dbReference>
<dbReference type="Gene3D" id="3.40.50.410">
    <property type="entry name" value="von Willebrand factor, type A domain"/>
    <property type="match status" value="1"/>
</dbReference>
<evidence type="ECO:0000256" key="3">
    <source>
        <dbReference type="ARBA" id="ARBA00022989"/>
    </source>
</evidence>
<evidence type="ECO:0000259" key="6">
    <source>
        <dbReference type="PROSITE" id="PS50234"/>
    </source>
</evidence>
<proteinExistence type="predicted"/>
<reference evidence="7" key="1">
    <citation type="submission" date="2022-10" db="EMBL/GenBank/DDBJ databases">
        <authorList>
            <person name="Yu W.X."/>
        </authorList>
    </citation>
    <scope>NUCLEOTIDE SEQUENCE</scope>
    <source>
        <strain evidence="7">AAT</strain>
    </source>
</reference>
<name>A0AAE3M5J3_9BACT</name>
<dbReference type="PANTHER" id="PTHR22550">
    <property type="entry name" value="SPORE GERMINATION PROTEIN"/>
    <property type="match status" value="1"/>
</dbReference>
<keyword evidence="1" id="KW-1003">Cell membrane</keyword>
<dbReference type="Proteomes" id="UP001209229">
    <property type="component" value="Unassembled WGS sequence"/>
</dbReference>
<gene>
    <name evidence="7" type="ORF">OM075_11235</name>
</gene>
<evidence type="ECO:0000313" key="7">
    <source>
        <dbReference type="EMBL" id="MCW3787045.1"/>
    </source>
</evidence>
<keyword evidence="3 5" id="KW-1133">Transmembrane helix</keyword>
<dbReference type="PROSITE" id="PS50234">
    <property type="entry name" value="VWFA"/>
    <property type="match status" value="1"/>
</dbReference>
<feature type="domain" description="VWFA" evidence="6">
    <location>
        <begin position="92"/>
        <end position="284"/>
    </location>
</feature>
<dbReference type="SMART" id="SM00327">
    <property type="entry name" value="VWA"/>
    <property type="match status" value="1"/>
</dbReference>
<evidence type="ECO:0000313" key="8">
    <source>
        <dbReference type="Proteomes" id="UP001209229"/>
    </source>
</evidence>
<evidence type="ECO:0000256" key="1">
    <source>
        <dbReference type="ARBA" id="ARBA00022475"/>
    </source>
</evidence>
<dbReference type="AlphaFoldDB" id="A0AAE3M5J3"/>